<reference evidence="2" key="1">
    <citation type="submission" date="2020-02" db="EMBL/GenBank/DDBJ databases">
        <authorList>
            <person name="Scholz U."/>
            <person name="Mascher M."/>
            <person name="Fiebig A."/>
        </authorList>
    </citation>
    <scope>NUCLEOTIDE SEQUENCE</scope>
</reference>
<dbReference type="AlphaFoldDB" id="A0A7I8KNN4"/>
<feature type="region of interest" description="Disordered" evidence="1">
    <location>
        <begin position="1"/>
        <end position="26"/>
    </location>
</feature>
<evidence type="ECO:0000313" key="2">
    <source>
        <dbReference type="EMBL" id="CAA7398698.1"/>
    </source>
</evidence>
<dbReference type="EMBL" id="LR746269">
    <property type="protein sequence ID" value="CAA7398698.1"/>
    <property type="molecule type" value="Genomic_DNA"/>
</dbReference>
<feature type="compositionally biased region" description="Basic residues" evidence="1">
    <location>
        <begin position="1"/>
        <end position="12"/>
    </location>
</feature>
<evidence type="ECO:0000313" key="3">
    <source>
        <dbReference type="Proteomes" id="UP000663760"/>
    </source>
</evidence>
<dbReference type="Proteomes" id="UP000663760">
    <property type="component" value="Chromosome 6"/>
</dbReference>
<feature type="compositionally biased region" description="Pro residues" evidence="1">
    <location>
        <begin position="17"/>
        <end position="26"/>
    </location>
</feature>
<sequence length="26" mass="3084">MPRNRRGKRSRREKLEAPPPPRKGRG</sequence>
<accession>A0A7I8KNN4</accession>
<proteinExistence type="predicted"/>
<gene>
    <name evidence="2" type="ORF">SI8410_06009363</name>
</gene>
<name>A0A7I8KNN4_SPIIN</name>
<evidence type="ECO:0000256" key="1">
    <source>
        <dbReference type="SAM" id="MobiDB-lite"/>
    </source>
</evidence>
<organism evidence="2 3">
    <name type="scientific">Spirodela intermedia</name>
    <name type="common">Intermediate duckweed</name>
    <dbReference type="NCBI Taxonomy" id="51605"/>
    <lineage>
        <taxon>Eukaryota</taxon>
        <taxon>Viridiplantae</taxon>
        <taxon>Streptophyta</taxon>
        <taxon>Embryophyta</taxon>
        <taxon>Tracheophyta</taxon>
        <taxon>Spermatophyta</taxon>
        <taxon>Magnoliopsida</taxon>
        <taxon>Liliopsida</taxon>
        <taxon>Araceae</taxon>
        <taxon>Lemnoideae</taxon>
        <taxon>Spirodela</taxon>
    </lineage>
</organism>
<keyword evidence="3" id="KW-1185">Reference proteome</keyword>
<protein>
    <submittedName>
        <fullName evidence="2">Uncharacterized protein</fullName>
    </submittedName>
</protein>